<keyword evidence="1" id="KW-0238">DNA-binding</keyword>
<evidence type="ECO:0000259" key="4">
    <source>
        <dbReference type="PROSITE" id="PS51294"/>
    </source>
</evidence>
<evidence type="ECO:0000259" key="3">
    <source>
        <dbReference type="PROSITE" id="PS50090"/>
    </source>
</evidence>
<dbReference type="SUPFAM" id="SSF46689">
    <property type="entry name" value="Homeodomain-like"/>
    <property type="match status" value="1"/>
</dbReference>
<evidence type="ECO:0000313" key="5">
    <source>
        <dbReference type="EnsemblPlants" id="Zm00001eb147880_P001"/>
    </source>
</evidence>
<reference evidence="6" key="1">
    <citation type="submission" date="2015-12" db="EMBL/GenBank/DDBJ databases">
        <title>Update maize B73 reference genome by single molecule sequencing technologies.</title>
        <authorList>
            <consortium name="Maize Genome Sequencing Project"/>
            <person name="Ware D."/>
        </authorList>
    </citation>
    <scope>NUCLEOTIDE SEQUENCE [LARGE SCALE GENOMIC DNA]</scope>
    <source>
        <strain evidence="6">cv. B73</strain>
    </source>
</reference>
<dbReference type="Gramene" id="Zm00001eb147880_T001">
    <property type="protein sequence ID" value="Zm00001eb147880_P001"/>
    <property type="gene ID" value="Zm00001eb147880"/>
</dbReference>
<dbReference type="EnsemblPlants" id="Zm00001eb147880_T001">
    <property type="protein sequence ID" value="Zm00001eb147880_P001"/>
    <property type="gene ID" value="Zm00001eb147880"/>
</dbReference>
<evidence type="ECO:0000256" key="1">
    <source>
        <dbReference type="ARBA" id="ARBA00023125"/>
    </source>
</evidence>
<feature type="domain" description="Myb-like" evidence="3">
    <location>
        <begin position="95"/>
        <end position="136"/>
    </location>
</feature>
<dbReference type="InParanoid" id="A0A804NAW2"/>
<dbReference type="PROSITE" id="PS51294">
    <property type="entry name" value="HTH_MYB"/>
    <property type="match status" value="1"/>
</dbReference>
<protein>
    <submittedName>
        <fullName evidence="5">Uncharacterized protein</fullName>
    </submittedName>
</protein>
<dbReference type="AlphaFoldDB" id="A0A804NAW2"/>
<reference evidence="5" key="2">
    <citation type="submission" date="2019-07" db="EMBL/GenBank/DDBJ databases">
        <authorList>
            <person name="Seetharam A."/>
            <person name="Woodhouse M."/>
            <person name="Cannon E."/>
        </authorList>
    </citation>
    <scope>NUCLEOTIDE SEQUENCE [LARGE SCALE GENOMIC DNA]</scope>
    <source>
        <strain evidence="5">cv. B73</strain>
    </source>
</reference>
<dbReference type="CDD" id="cd00167">
    <property type="entry name" value="SANT"/>
    <property type="match status" value="1"/>
</dbReference>
<proteinExistence type="predicted"/>
<dbReference type="InterPro" id="IPR009057">
    <property type="entry name" value="Homeodomain-like_sf"/>
</dbReference>
<dbReference type="InterPro" id="IPR050560">
    <property type="entry name" value="MYB_TF"/>
</dbReference>
<dbReference type="Gene3D" id="1.10.10.60">
    <property type="entry name" value="Homeodomain-like"/>
    <property type="match status" value="1"/>
</dbReference>
<organism evidence="5 6">
    <name type="scientific">Zea mays</name>
    <name type="common">Maize</name>
    <dbReference type="NCBI Taxonomy" id="4577"/>
    <lineage>
        <taxon>Eukaryota</taxon>
        <taxon>Viridiplantae</taxon>
        <taxon>Streptophyta</taxon>
        <taxon>Embryophyta</taxon>
        <taxon>Tracheophyta</taxon>
        <taxon>Spermatophyta</taxon>
        <taxon>Magnoliopsida</taxon>
        <taxon>Liliopsida</taxon>
        <taxon>Poales</taxon>
        <taxon>Poaceae</taxon>
        <taxon>PACMAD clade</taxon>
        <taxon>Panicoideae</taxon>
        <taxon>Andropogonodae</taxon>
        <taxon>Andropogoneae</taxon>
        <taxon>Tripsacinae</taxon>
        <taxon>Zea</taxon>
    </lineage>
</organism>
<evidence type="ECO:0000313" key="6">
    <source>
        <dbReference type="Proteomes" id="UP000007305"/>
    </source>
</evidence>
<name>A0A804NAW2_MAIZE</name>
<dbReference type="PROSITE" id="PS50090">
    <property type="entry name" value="MYB_LIKE"/>
    <property type="match status" value="1"/>
</dbReference>
<feature type="domain" description="HTH myb-type" evidence="4">
    <location>
        <begin position="96"/>
        <end position="140"/>
    </location>
</feature>
<dbReference type="GO" id="GO:0003677">
    <property type="term" value="F:DNA binding"/>
    <property type="evidence" value="ECO:0007669"/>
    <property type="project" value="UniProtKB-KW"/>
</dbReference>
<reference evidence="5" key="3">
    <citation type="submission" date="2021-05" db="UniProtKB">
        <authorList>
            <consortium name="EnsemblPlants"/>
        </authorList>
    </citation>
    <scope>IDENTIFICATION</scope>
    <source>
        <strain evidence="5">cv. B73</strain>
    </source>
</reference>
<dbReference type="Pfam" id="PF00249">
    <property type="entry name" value="Myb_DNA-binding"/>
    <property type="match status" value="1"/>
</dbReference>
<dbReference type="InterPro" id="IPR001005">
    <property type="entry name" value="SANT/Myb"/>
</dbReference>
<sequence>MQAHNCTLYLTSYPNADSAGRPILTLSPVSMAEEEQTQTEALRQPQPYHLSAPPSGEDDDEATAFGAPVGGGAVAFAFTTATTTNTTMEERALVAQEEDCIIMIAHVVHGNKWACIAKLLDMRTDNAIKNHWNSTLRRRYYNDGRCKHGGSMERSIPKVSRAVSEAVLEEPWHLKDLSSFTAMDVRDAPVQIVPETFARACHNIDQFLLLKVLIHPTCPDQLQRLVLSDHTV</sequence>
<feature type="region of interest" description="Disordered" evidence="2">
    <location>
        <begin position="36"/>
        <end position="65"/>
    </location>
</feature>
<evidence type="ECO:0000256" key="2">
    <source>
        <dbReference type="SAM" id="MobiDB-lite"/>
    </source>
</evidence>
<dbReference type="Proteomes" id="UP000007305">
    <property type="component" value="Chromosome 3"/>
</dbReference>
<accession>A0A804NAW2</accession>
<dbReference type="SMART" id="SM00717">
    <property type="entry name" value="SANT"/>
    <property type="match status" value="1"/>
</dbReference>
<keyword evidence="6" id="KW-1185">Reference proteome</keyword>
<dbReference type="PANTHER" id="PTHR45614">
    <property type="entry name" value="MYB PROTEIN-RELATED"/>
    <property type="match status" value="1"/>
</dbReference>
<dbReference type="PANTHER" id="PTHR45614:SF25">
    <property type="entry name" value="MYB PROTEIN"/>
    <property type="match status" value="1"/>
</dbReference>
<dbReference type="InterPro" id="IPR017930">
    <property type="entry name" value="Myb_dom"/>
</dbReference>